<gene>
    <name evidence="2" type="ORF">GALL_333470</name>
</gene>
<sequence>MRAIWNGVVVAESEKTVVVEGNHYFPPDSVAWDLLEASDSRSTCPWKGQAHYWSVGGAGRPGQDVAWSYPEPSAAARQIAGHVAFWRGVTVDAS</sequence>
<protein>
    <recommendedName>
        <fullName evidence="1">DUF427 domain-containing protein</fullName>
    </recommendedName>
</protein>
<dbReference type="PANTHER" id="PTHR34310">
    <property type="entry name" value="DUF427 DOMAIN PROTEIN (AFU_ORTHOLOGUE AFUA_3G02220)"/>
    <property type="match status" value="1"/>
</dbReference>
<dbReference type="InterPro" id="IPR038694">
    <property type="entry name" value="DUF427_sf"/>
</dbReference>
<dbReference type="InterPro" id="IPR007361">
    <property type="entry name" value="DUF427"/>
</dbReference>
<comment type="caution">
    <text evidence="2">The sequence shown here is derived from an EMBL/GenBank/DDBJ whole genome shotgun (WGS) entry which is preliminary data.</text>
</comment>
<evidence type="ECO:0000313" key="2">
    <source>
        <dbReference type="EMBL" id="OIQ84836.1"/>
    </source>
</evidence>
<dbReference type="Pfam" id="PF04248">
    <property type="entry name" value="NTP_transf_9"/>
    <property type="match status" value="1"/>
</dbReference>
<reference evidence="2" key="1">
    <citation type="submission" date="2016-10" db="EMBL/GenBank/DDBJ databases">
        <title>Sequence of Gallionella enrichment culture.</title>
        <authorList>
            <person name="Poehlein A."/>
            <person name="Muehling M."/>
            <person name="Daniel R."/>
        </authorList>
    </citation>
    <scope>NUCLEOTIDE SEQUENCE</scope>
</reference>
<accession>A0A1J5QYL8</accession>
<proteinExistence type="predicted"/>
<dbReference type="EMBL" id="MLJW01000588">
    <property type="protein sequence ID" value="OIQ84836.1"/>
    <property type="molecule type" value="Genomic_DNA"/>
</dbReference>
<name>A0A1J5QYL8_9ZZZZ</name>
<evidence type="ECO:0000259" key="1">
    <source>
        <dbReference type="Pfam" id="PF04248"/>
    </source>
</evidence>
<feature type="domain" description="DUF427" evidence="1">
    <location>
        <begin position="1"/>
        <end position="87"/>
    </location>
</feature>
<dbReference type="Gene3D" id="2.170.150.40">
    <property type="entry name" value="Domain of unknown function (DUF427)"/>
    <property type="match status" value="1"/>
</dbReference>
<dbReference type="PANTHER" id="PTHR34310:SF5">
    <property type="entry name" value="DUF427 DOMAIN PROTEIN (AFU_ORTHOLOGUE AFUA_3G02220)"/>
    <property type="match status" value="1"/>
</dbReference>
<organism evidence="2">
    <name type="scientific">mine drainage metagenome</name>
    <dbReference type="NCBI Taxonomy" id="410659"/>
    <lineage>
        <taxon>unclassified sequences</taxon>
        <taxon>metagenomes</taxon>
        <taxon>ecological metagenomes</taxon>
    </lineage>
</organism>
<dbReference type="AlphaFoldDB" id="A0A1J5QYL8"/>